<evidence type="ECO:0000313" key="9">
    <source>
        <dbReference type="Proteomes" id="UP000054623"/>
    </source>
</evidence>
<evidence type="ECO:0000256" key="1">
    <source>
        <dbReference type="ARBA" id="ARBA00010342"/>
    </source>
</evidence>
<comment type="similarity">
    <text evidence="1 6">Belongs to the CcmH/CycL/Ccl2/NrfF family.</text>
</comment>
<dbReference type="InterPro" id="IPR005616">
    <property type="entry name" value="CcmH/CycL/Ccl2/NrfF_N"/>
</dbReference>
<keyword evidence="5 6" id="KW-0408">Iron</keyword>
<proteinExistence type="inferred from homology"/>
<keyword evidence="6" id="KW-0472">Membrane</keyword>
<dbReference type="Gene3D" id="1.10.8.640">
    <property type="entry name" value="Cytochrome C biogenesis protein"/>
    <property type="match status" value="1"/>
</dbReference>
<evidence type="ECO:0000256" key="4">
    <source>
        <dbReference type="ARBA" id="ARBA00022729"/>
    </source>
</evidence>
<comment type="function">
    <text evidence="6">Possible subunit of a heme lyase.</text>
</comment>
<evidence type="ECO:0000256" key="5">
    <source>
        <dbReference type="ARBA" id="ARBA00023004"/>
    </source>
</evidence>
<dbReference type="EMBL" id="LOCK01000014">
    <property type="protein sequence ID" value="KTE92450.1"/>
    <property type="molecule type" value="Genomic_DNA"/>
</dbReference>
<dbReference type="Pfam" id="PF03918">
    <property type="entry name" value="CcmH"/>
    <property type="match status" value="1"/>
</dbReference>
<evidence type="ECO:0000256" key="6">
    <source>
        <dbReference type="RuleBase" id="RU364112"/>
    </source>
</evidence>
<dbReference type="GO" id="GO:0046872">
    <property type="term" value="F:metal ion binding"/>
    <property type="evidence" value="ECO:0007669"/>
    <property type="project" value="UniProtKB-KW"/>
</dbReference>
<dbReference type="InterPro" id="IPR038297">
    <property type="entry name" value="CcmH/CycL/NrfF/Ccl2_sf"/>
</dbReference>
<feature type="transmembrane region" description="Helical" evidence="6">
    <location>
        <begin position="97"/>
        <end position="118"/>
    </location>
</feature>
<comment type="caution">
    <text evidence="8">The sequence shown here is derived from an EMBL/GenBank/DDBJ whole genome shotgun (WGS) entry which is preliminary data.</text>
</comment>
<organism evidence="8 9">
    <name type="scientific">Desulfitobacterium hafniense</name>
    <name type="common">Desulfitobacterium frappieri</name>
    <dbReference type="NCBI Taxonomy" id="49338"/>
    <lineage>
        <taxon>Bacteria</taxon>
        <taxon>Bacillati</taxon>
        <taxon>Bacillota</taxon>
        <taxon>Clostridia</taxon>
        <taxon>Eubacteriales</taxon>
        <taxon>Desulfitobacteriaceae</taxon>
        <taxon>Desulfitobacterium</taxon>
    </lineage>
</organism>
<dbReference type="GO" id="GO:0005886">
    <property type="term" value="C:plasma membrane"/>
    <property type="evidence" value="ECO:0007669"/>
    <property type="project" value="TreeGrafter"/>
</dbReference>
<feature type="signal peptide" evidence="6">
    <location>
        <begin position="1"/>
        <end position="24"/>
    </location>
</feature>
<keyword evidence="6" id="KW-1133">Transmembrane helix</keyword>
<name>A0A0W1JLL2_DESHA</name>
<reference evidence="8 9" key="1">
    <citation type="submission" date="2015-12" db="EMBL/GenBank/DDBJ databases">
        <title>Draft Genome Sequence of Desulfitobacterium hafniense Strain DH, a Sulfate-reducing Bacterium Isolated from Paddy Soils.</title>
        <authorList>
            <person name="Bao P."/>
            <person name="Zhang X."/>
            <person name="Li G."/>
        </authorList>
    </citation>
    <scope>NUCLEOTIDE SEQUENCE [LARGE SCALE GENOMIC DNA]</scope>
    <source>
        <strain evidence="8 9">DH</strain>
    </source>
</reference>
<evidence type="ECO:0000313" key="8">
    <source>
        <dbReference type="EMBL" id="KTE92450.1"/>
    </source>
</evidence>
<dbReference type="PANTHER" id="PTHR47870:SF4">
    <property type="entry name" value="CYTOCHROME C-TYPE BIOGENESIS PROTEIN CYCH"/>
    <property type="match status" value="1"/>
</dbReference>
<dbReference type="CDD" id="cd16378">
    <property type="entry name" value="CcmH_N"/>
    <property type="match status" value="1"/>
</dbReference>
<accession>A0A0W1JLL2</accession>
<feature type="chain" id="PRO_5011021337" description="Cytochrome c-type biogenesis protein" evidence="6">
    <location>
        <begin position="25"/>
        <end position="154"/>
    </location>
</feature>
<dbReference type="InterPro" id="IPR051263">
    <property type="entry name" value="C-type_cytochrome_biogenesis"/>
</dbReference>
<evidence type="ECO:0000259" key="7">
    <source>
        <dbReference type="Pfam" id="PF03918"/>
    </source>
</evidence>
<dbReference type="AlphaFoldDB" id="A0A0W1JLL2"/>
<protein>
    <recommendedName>
        <fullName evidence="6">Cytochrome c-type biogenesis protein</fullName>
    </recommendedName>
</protein>
<evidence type="ECO:0000256" key="3">
    <source>
        <dbReference type="ARBA" id="ARBA00022723"/>
    </source>
</evidence>
<feature type="domain" description="CcmH/CycL/Ccl2/NrfF N-terminal" evidence="7">
    <location>
        <begin position="22"/>
        <end position="136"/>
    </location>
</feature>
<sequence length="154" mass="17466">MRCIRQVMVLVVILIFFSPGQAKAALYDEIQESLICPACLDDRMTVAACQDGTAEKARQDIQKRLSSGQTKDEIIQAYVAEYGEVILAFPQKSGFNLVAWVLPPVALLGGTFLVYYAVNNWVKNSQKRKPRKKKQQVLDSVDEDRIHEEMLKYL</sequence>
<dbReference type="PANTHER" id="PTHR47870">
    <property type="entry name" value="CYTOCHROME C-TYPE BIOGENESIS PROTEIN CCMH"/>
    <property type="match status" value="1"/>
</dbReference>
<evidence type="ECO:0000256" key="2">
    <source>
        <dbReference type="ARBA" id="ARBA00022617"/>
    </source>
</evidence>
<dbReference type="Proteomes" id="UP000054623">
    <property type="component" value="Unassembled WGS sequence"/>
</dbReference>
<keyword evidence="2 6" id="KW-0349">Heme</keyword>
<gene>
    <name evidence="8" type="ORF">AT727_19035</name>
</gene>
<keyword evidence="6" id="KW-0812">Transmembrane</keyword>
<keyword evidence="4 6" id="KW-0732">Signal</keyword>
<keyword evidence="3 6" id="KW-0479">Metal-binding</keyword>
<dbReference type="OrthoDB" id="121848at2"/>